<dbReference type="AlphaFoldDB" id="A0A1C3KAV6"/>
<accession>A0A1C3KAV6</accession>
<feature type="region of interest" description="Disordered" evidence="1">
    <location>
        <begin position="33"/>
        <end position="69"/>
    </location>
</feature>
<reference evidence="3 4" key="1">
    <citation type="submission" date="2016-06" db="EMBL/GenBank/DDBJ databases">
        <authorList>
            <consortium name="Pathogen Informatics"/>
        </authorList>
    </citation>
    <scope>NUCLEOTIDE SEQUENCE [LARGE SCALE GENOMIC DNA]</scope>
    <source>
        <strain evidence="3">PmlGA01</strain>
    </source>
</reference>
<organism evidence="3 4">
    <name type="scientific">Plasmodium malariae</name>
    <dbReference type="NCBI Taxonomy" id="5858"/>
    <lineage>
        <taxon>Eukaryota</taxon>
        <taxon>Sar</taxon>
        <taxon>Alveolata</taxon>
        <taxon>Apicomplexa</taxon>
        <taxon>Aconoidasida</taxon>
        <taxon>Haemosporida</taxon>
        <taxon>Plasmodiidae</taxon>
        <taxon>Plasmodium</taxon>
        <taxon>Plasmodium (Plasmodium)</taxon>
    </lineage>
</organism>
<name>A0A1C3KAV6_PLAMA</name>
<feature type="transmembrane region" description="Helical" evidence="2">
    <location>
        <begin position="12"/>
        <end position="30"/>
    </location>
</feature>
<protein>
    <submittedName>
        <fullName evidence="3">Uncharacterized protein</fullName>
    </submittedName>
</protein>
<feature type="compositionally biased region" description="Basic residues" evidence="1">
    <location>
        <begin position="42"/>
        <end position="69"/>
    </location>
</feature>
<evidence type="ECO:0000313" key="3">
    <source>
        <dbReference type="EMBL" id="SBT70677.1"/>
    </source>
</evidence>
<keyword evidence="2" id="KW-1133">Transmembrane helix</keyword>
<gene>
    <name evidence="3" type="primary">PmlGA01_060005000</name>
    <name evidence="3" type="ORF">PMLGA01_060005000</name>
</gene>
<evidence type="ECO:0000256" key="1">
    <source>
        <dbReference type="SAM" id="MobiDB-lite"/>
    </source>
</evidence>
<sequence>MLYIMDQKIKLLLFLIFAKTTFFTIIRVRYTSSSANDTSSLCKKKGQIKKNNNNKKKKKYKINSCKKKK</sequence>
<evidence type="ECO:0000256" key="2">
    <source>
        <dbReference type="SAM" id="Phobius"/>
    </source>
</evidence>
<keyword evidence="2" id="KW-0472">Membrane</keyword>
<proteinExistence type="predicted"/>
<keyword evidence="2" id="KW-0812">Transmembrane</keyword>
<dbReference type="Proteomes" id="UP000219799">
    <property type="component" value="Chromosome 6"/>
</dbReference>
<evidence type="ECO:0000313" key="4">
    <source>
        <dbReference type="Proteomes" id="UP000219799"/>
    </source>
</evidence>
<dbReference type="EMBL" id="LT594494">
    <property type="protein sequence ID" value="SBT70677.1"/>
    <property type="molecule type" value="Genomic_DNA"/>
</dbReference>